<dbReference type="Gene3D" id="6.10.250.690">
    <property type="match status" value="1"/>
</dbReference>
<evidence type="ECO:0000256" key="7">
    <source>
        <dbReference type="PROSITE-ProRule" id="PRU01091"/>
    </source>
</evidence>
<evidence type="ECO:0000259" key="9">
    <source>
        <dbReference type="PROSITE" id="PS51755"/>
    </source>
</evidence>
<dbReference type="InterPro" id="IPR039420">
    <property type="entry name" value="WalR-like"/>
</dbReference>
<sequence>MIKLLIVDDEVNVRNVVKEYSKAAGYDCHEASDGLVALQMIKEQDFDVVVMDIMMPNLDGFSACREIKAIKDVPIIMLSARQEVFDKLLGFELGIDDYVTKPFTPRELMARIKAVSERSKNGLQQTYEYGGLVVDVVGRTLTVDGERIDITPKEFDLLVYLMQHEKMALTRDALLDKVWKYNFYGDLRTVDTHIKMLRQSLGPYRDYIVTLRGVGYKFEVQDK</sequence>
<evidence type="ECO:0000256" key="1">
    <source>
        <dbReference type="ARBA" id="ARBA00022553"/>
    </source>
</evidence>
<dbReference type="KEGG" id="erl:AOC36_04735"/>
<protein>
    <submittedName>
        <fullName evidence="10">Two-component system response regulator</fullName>
    </submittedName>
</protein>
<dbReference type="FunFam" id="1.10.10.10:FF:000018">
    <property type="entry name" value="DNA-binding response regulator ResD"/>
    <property type="match status" value="1"/>
</dbReference>
<evidence type="ECO:0000313" key="11">
    <source>
        <dbReference type="Proteomes" id="UP000063781"/>
    </source>
</evidence>
<evidence type="ECO:0000256" key="6">
    <source>
        <dbReference type="PROSITE-ProRule" id="PRU00169"/>
    </source>
</evidence>
<dbReference type="PROSITE" id="PS51755">
    <property type="entry name" value="OMPR_PHOB"/>
    <property type="match status" value="1"/>
</dbReference>
<dbReference type="GO" id="GO:0032993">
    <property type="term" value="C:protein-DNA complex"/>
    <property type="evidence" value="ECO:0007669"/>
    <property type="project" value="TreeGrafter"/>
</dbReference>
<evidence type="ECO:0000313" key="10">
    <source>
        <dbReference type="EMBL" id="AMC93303.1"/>
    </source>
</evidence>
<accession>A0A109UGY3</accession>
<dbReference type="Gene3D" id="3.40.50.2300">
    <property type="match status" value="1"/>
</dbReference>
<dbReference type="GO" id="GO:0000156">
    <property type="term" value="F:phosphorelay response regulator activity"/>
    <property type="evidence" value="ECO:0007669"/>
    <property type="project" value="TreeGrafter"/>
</dbReference>
<dbReference type="Gene3D" id="1.10.10.10">
    <property type="entry name" value="Winged helix-like DNA-binding domain superfamily/Winged helix DNA-binding domain"/>
    <property type="match status" value="1"/>
</dbReference>
<evidence type="ECO:0000256" key="5">
    <source>
        <dbReference type="ARBA" id="ARBA00023163"/>
    </source>
</evidence>
<dbReference type="OrthoDB" id="9790442at2"/>
<dbReference type="PANTHER" id="PTHR48111:SF1">
    <property type="entry name" value="TWO-COMPONENT RESPONSE REGULATOR ORR33"/>
    <property type="match status" value="1"/>
</dbReference>
<dbReference type="SUPFAM" id="SSF52172">
    <property type="entry name" value="CheY-like"/>
    <property type="match status" value="1"/>
</dbReference>
<dbReference type="SMART" id="SM00448">
    <property type="entry name" value="REC"/>
    <property type="match status" value="1"/>
</dbReference>
<keyword evidence="1 6" id="KW-0597">Phosphoprotein</keyword>
<dbReference type="GO" id="GO:0000976">
    <property type="term" value="F:transcription cis-regulatory region binding"/>
    <property type="evidence" value="ECO:0007669"/>
    <property type="project" value="TreeGrafter"/>
</dbReference>
<dbReference type="CDD" id="cd17574">
    <property type="entry name" value="REC_OmpR"/>
    <property type="match status" value="1"/>
</dbReference>
<dbReference type="AlphaFoldDB" id="A0A109UGY3"/>
<proteinExistence type="predicted"/>
<feature type="domain" description="OmpR/PhoB-type" evidence="9">
    <location>
        <begin position="124"/>
        <end position="220"/>
    </location>
</feature>
<dbReference type="GO" id="GO:0006355">
    <property type="term" value="P:regulation of DNA-templated transcription"/>
    <property type="evidence" value="ECO:0007669"/>
    <property type="project" value="InterPro"/>
</dbReference>
<evidence type="ECO:0000256" key="4">
    <source>
        <dbReference type="ARBA" id="ARBA00023125"/>
    </source>
</evidence>
<dbReference type="CDD" id="cd00383">
    <property type="entry name" value="trans_reg_C"/>
    <property type="match status" value="1"/>
</dbReference>
<reference evidence="10 11" key="1">
    <citation type="submission" date="2015-10" db="EMBL/GenBank/DDBJ databases">
        <title>Erysipelothrix larvae sp. LV19 isolated from the larval gut of the rhinoceros beetle, Trypoxylus dichotomus.</title>
        <authorList>
            <person name="Lim S."/>
            <person name="Kim B.-C."/>
        </authorList>
    </citation>
    <scope>NUCLEOTIDE SEQUENCE [LARGE SCALE GENOMIC DNA]</scope>
    <source>
        <strain evidence="10 11">LV19</strain>
    </source>
</reference>
<dbReference type="STRING" id="1514105.AOC36_04735"/>
<evidence type="ECO:0000259" key="8">
    <source>
        <dbReference type="PROSITE" id="PS50110"/>
    </source>
</evidence>
<evidence type="ECO:0000256" key="3">
    <source>
        <dbReference type="ARBA" id="ARBA00023015"/>
    </source>
</evidence>
<dbReference type="Pfam" id="PF00486">
    <property type="entry name" value="Trans_reg_C"/>
    <property type="match status" value="1"/>
</dbReference>
<dbReference type="InterPro" id="IPR011006">
    <property type="entry name" value="CheY-like_superfamily"/>
</dbReference>
<dbReference type="GO" id="GO:0005829">
    <property type="term" value="C:cytosol"/>
    <property type="evidence" value="ECO:0007669"/>
    <property type="project" value="TreeGrafter"/>
</dbReference>
<organism evidence="10 11">
    <name type="scientific">Erysipelothrix larvae</name>
    <dbReference type="NCBI Taxonomy" id="1514105"/>
    <lineage>
        <taxon>Bacteria</taxon>
        <taxon>Bacillati</taxon>
        <taxon>Bacillota</taxon>
        <taxon>Erysipelotrichia</taxon>
        <taxon>Erysipelotrichales</taxon>
        <taxon>Erysipelotrichaceae</taxon>
        <taxon>Erysipelothrix</taxon>
    </lineage>
</organism>
<keyword evidence="4 7" id="KW-0238">DNA-binding</keyword>
<dbReference type="RefSeq" id="WP_067631942.1">
    <property type="nucleotide sequence ID" value="NZ_CP013213.1"/>
</dbReference>
<keyword evidence="3" id="KW-0805">Transcription regulation</keyword>
<keyword evidence="11" id="KW-1185">Reference proteome</keyword>
<dbReference type="FunFam" id="3.40.50.2300:FF:000001">
    <property type="entry name" value="DNA-binding response regulator PhoB"/>
    <property type="match status" value="1"/>
</dbReference>
<keyword evidence="2" id="KW-0902">Two-component regulatory system</keyword>
<gene>
    <name evidence="10" type="ORF">AOC36_04735</name>
</gene>
<feature type="modified residue" description="4-aspartylphosphate" evidence="6">
    <location>
        <position position="52"/>
    </location>
</feature>
<dbReference type="Pfam" id="PF00072">
    <property type="entry name" value="Response_reg"/>
    <property type="match status" value="1"/>
</dbReference>
<dbReference type="InterPro" id="IPR036388">
    <property type="entry name" value="WH-like_DNA-bd_sf"/>
</dbReference>
<name>A0A109UGY3_9FIRM</name>
<keyword evidence="5" id="KW-0804">Transcription</keyword>
<dbReference type="PROSITE" id="PS50110">
    <property type="entry name" value="RESPONSE_REGULATORY"/>
    <property type="match status" value="1"/>
</dbReference>
<dbReference type="EMBL" id="CP013213">
    <property type="protein sequence ID" value="AMC93303.1"/>
    <property type="molecule type" value="Genomic_DNA"/>
</dbReference>
<dbReference type="InterPro" id="IPR001867">
    <property type="entry name" value="OmpR/PhoB-type_DNA-bd"/>
</dbReference>
<dbReference type="InterPro" id="IPR001789">
    <property type="entry name" value="Sig_transdc_resp-reg_receiver"/>
</dbReference>
<feature type="DNA-binding region" description="OmpR/PhoB-type" evidence="7">
    <location>
        <begin position="124"/>
        <end position="220"/>
    </location>
</feature>
<dbReference type="Proteomes" id="UP000063781">
    <property type="component" value="Chromosome"/>
</dbReference>
<dbReference type="PANTHER" id="PTHR48111">
    <property type="entry name" value="REGULATOR OF RPOS"/>
    <property type="match status" value="1"/>
</dbReference>
<dbReference type="SMART" id="SM00862">
    <property type="entry name" value="Trans_reg_C"/>
    <property type="match status" value="1"/>
</dbReference>
<feature type="domain" description="Response regulatory" evidence="8">
    <location>
        <begin position="3"/>
        <end position="116"/>
    </location>
</feature>
<evidence type="ECO:0000256" key="2">
    <source>
        <dbReference type="ARBA" id="ARBA00023012"/>
    </source>
</evidence>